<dbReference type="PANTHER" id="PTHR30185">
    <property type="entry name" value="CRYPTIC BETA-GLUCOSIDE BGL OPERON ANTITERMINATOR"/>
    <property type="match status" value="1"/>
</dbReference>
<name>A0A415EVB4_ENTCA</name>
<keyword evidence="2" id="KW-0804">Transcription</keyword>
<comment type="caution">
    <text evidence="4">The sequence shown here is derived from an EMBL/GenBank/DDBJ whole genome shotgun (WGS) entry which is preliminary data.</text>
</comment>
<dbReference type="Pfam" id="PF05043">
    <property type="entry name" value="Mga"/>
    <property type="match status" value="1"/>
</dbReference>
<sequence>MKTFQLKFMRNRTLIRWLQLLNEFEKSPTRTLGELAEVTESSTRTLITDIASLREYFKGAMAIHTAKIGYLFEEIDHDRYRKQKQELIKDEPIFQILESIFYDEQQTLFDWSLTLNISEQALISYFRKIQPFLSPFGLKIKTDPVSLAGSEIDIRKFFCLFYYESDINVHTLFPSIHVQDAVMEITDLLETKALQSSSFSYFAYILYISVERSKRGLLAAPSPELSELVKKNGLLSNYEDLKMIIQRYFTFEFPQEEAIYLLTCIICRRKLNTDLETSKAFCLNYNHWPAIKQITADFYAQNRGNSFDEQKDLLWLESFFTIFKLRELLSPTMNVNIDDLNVFVKEKFAAEYKKNRQFLLSHPLVKTLYSFDHLDDFCASLTFHMEAIIEENWGTRRTIAVIFEGNEYVCEYAESIIRKYLGVYHEMYYPDSNELSHEYLKEKNINFLITNYSEYATEYLLDVESVLLKSIPDAADWNYLLNRINPRILRLVVLDNT</sequence>
<accession>A0A415EVB4</accession>
<dbReference type="PANTHER" id="PTHR30185:SF18">
    <property type="entry name" value="TRANSCRIPTIONAL REGULATOR MTLR"/>
    <property type="match status" value="1"/>
</dbReference>
<evidence type="ECO:0000313" key="4">
    <source>
        <dbReference type="EMBL" id="RHK07252.1"/>
    </source>
</evidence>
<dbReference type="EMBL" id="QRMZ01000005">
    <property type="protein sequence ID" value="RHK07252.1"/>
    <property type="molecule type" value="Genomic_DNA"/>
</dbReference>
<evidence type="ECO:0000256" key="1">
    <source>
        <dbReference type="ARBA" id="ARBA00023015"/>
    </source>
</evidence>
<keyword evidence="1" id="KW-0805">Transcription regulation</keyword>
<dbReference type="AlphaFoldDB" id="A0A415EVB4"/>
<evidence type="ECO:0000256" key="2">
    <source>
        <dbReference type="ARBA" id="ARBA00023163"/>
    </source>
</evidence>
<dbReference type="InterPro" id="IPR007737">
    <property type="entry name" value="Mga_HTH"/>
</dbReference>
<gene>
    <name evidence="4" type="ORF">DW084_05160</name>
</gene>
<dbReference type="InterPro" id="IPR050661">
    <property type="entry name" value="BglG_antiterminators"/>
</dbReference>
<organism evidence="4 5">
    <name type="scientific">Enterococcus casseliflavus</name>
    <name type="common">Enterococcus flavescens</name>
    <dbReference type="NCBI Taxonomy" id="37734"/>
    <lineage>
        <taxon>Bacteria</taxon>
        <taxon>Bacillati</taxon>
        <taxon>Bacillota</taxon>
        <taxon>Bacilli</taxon>
        <taxon>Lactobacillales</taxon>
        <taxon>Enterococcaceae</taxon>
        <taxon>Enterococcus</taxon>
    </lineage>
</organism>
<evidence type="ECO:0000313" key="5">
    <source>
        <dbReference type="Proteomes" id="UP000286288"/>
    </source>
</evidence>
<protein>
    <submittedName>
        <fullName evidence="4">M protein trans-acting positive regulator</fullName>
    </submittedName>
</protein>
<reference evidence="4 5" key="1">
    <citation type="submission" date="2018-08" db="EMBL/GenBank/DDBJ databases">
        <title>A genome reference for cultivated species of the human gut microbiota.</title>
        <authorList>
            <person name="Zou Y."/>
            <person name="Xue W."/>
            <person name="Luo G."/>
        </authorList>
    </citation>
    <scope>NUCLEOTIDE SEQUENCE [LARGE SCALE GENOMIC DNA]</scope>
    <source>
        <strain evidence="4 5">AF48-16</strain>
    </source>
</reference>
<feature type="domain" description="Mga helix-turn-helix" evidence="3">
    <location>
        <begin position="85"/>
        <end position="162"/>
    </location>
</feature>
<proteinExistence type="predicted"/>
<dbReference type="Proteomes" id="UP000286288">
    <property type="component" value="Unassembled WGS sequence"/>
</dbReference>
<evidence type="ECO:0000259" key="3">
    <source>
        <dbReference type="Pfam" id="PF05043"/>
    </source>
</evidence>